<organism evidence="1 2">
    <name type="scientific">Geodia barretti</name>
    <name type="common">Barrett's horny sponge</name>
    <dbReference type="NCBI Taxonomy" id="519541"/>
    <lineage>
        <taxon>Eukaryota</taxon>
        <taxon>Metazoa</taxon>
        <taxon>Porifera</taxon>
        <taxon>Demospongiae</taxon>
        <taxon>Heteroscleromorpha</taxon>
        <taxon>Tetractinellida</taxon>
        <taxon>Astrophorina</taxon>
        <taxon>Geodiidae</taxon>
        <taxon>Geodia</taxon>
    </lineage>
</organism>
<gene>
    <name evidence="1" type="ORF">GBAR_LOCUS26809</name>
</gene>
<protein>
    <submittedName>
        <fullName evidence="1">Antitoxin VapB</fullName>
    </submittedName>
</protein>
<dbReference type="EMBL" id="CASHTH010003739">
    <property type="protein sequence ID" value="CAI8048623.1"/>
    <property type="molecule type" value="Genomic_DNA"/>
</dbReference>
<keyword evidence="2" id="KW-1185">Reference proteome</keyword>
<evidence type="ECO:0000313" key="1">
    <source>
        <dbReference type="EMBL" id="CAI8048623.1"/>
    </source>
</evidence>
<proteinExistence type="predicted"/>
<dbReference type="AlphaFoldDB" id="A0AA35X7T7"/>
<sequence length="84" mass="9422">MPLDIKDPDTHALAKRLASLTGESLAKALKLAIQERLAQVEKTQRSTRLADELDHIALHCAGLPRRDRRRAEQIIGYDERGLPV</sequence>
<dbReference type="Proteomes" id="UP001174909">
    <property type="component" value="Unassembled WGS sequence"/>
</dbReference>
<dbReference type="Pfam" id="PF07704">
    <property type="entry name" value="PSK_trans_fac"/>
    <property type="match status" value="1"/>
</dbReference>
<comment type="caution">
    <text evidence="1">The sequence shown here is derived from an EMBL/GenBank/DDBJ whole genome shotgun (WGS) entry which is preliminary data.</text>
</comment>
<reference evidence="1" key="1">
    <citation type="submission" date="2023-03" db="EMBL/GenBank/DDBJ databases">
        <authorList>
            <person name="Steffen K."/>
            <person name="Cardenas P."/>
        </authorList>
    </citation>
    <scope>NUCLEOTIDE SEQUENCE</scope>
</reference>
<accession>A0AA35X7T7</accession>
<dbReference type="InterPro" id="IPR011660">
    <property type="entry name" value="VapB-like"/>
</dbReference>
<evidence type="ECO:0000313" key="2">
    <source>
        <dbReference type="Proteomes" id="UP001174909"/>
    </source>
</evidence>
<name>A0AA35X7T7_GEOBA</name>